<dbReference type="EMBL" id="ANOG01000487">
    <property type="protein sequence ID" value="EMI19744.1"/>
    <property type="molecule type" value="Genomic_DNA"/>
</dbReference>
<name>M5S0R0_9BACT</name>
<gene>
    <name evidence="1" type="ORF">RMSM_03329</name>
</gene>
<accession>M5S0R0</accession>
<keyword evidence="2" id="KW-1185">Reference proteome</keyword>
<dbReference type="Proteomes" id="UP000011991">
    <property type="component" value="Unassembled WGS sequence"/>
</dbReference>
<protein>
    <submittedName>
        <fullName evidence="1">Uncharacterized protein</fullName>
    </submittedName>
</protein>
<evidence type="ECO:0000313" key="2">
    <source>
        <dbReference type="Proteomes" id="UP000011991"/>
    </source>
</evidence>
<comment type="caution">
    <text evidence="1">The sequence shown here is derived from an EMBL/GenBank/DDBJ whole genome shotgun (WGS) entry which is preliminary data.</text>
</comment>
<organism evidence="1 2">
    <name type="scientific">Rhodopirellula maiorica SM1</name>
    <dbReference type="NCBI Taxonomy" id="1265738"/>
    <lineage>
        <taxon>Bacteria</taxon>
        <taxon>Pseudomonadati</taxon>
        <taxon>Planctomycetota</taxon>
        <taxon>Planctomycetia</taxon>
        <taxon>Pirellulales</taxon>
        <taxon>Pirellulaceae</taxon>
        <taxon>Novipirellula</taxon>
    </lineage>
</organism>
<dbReference type="AlphaFoldDB" id="M5S0R0"/>
<reference evidence="1 2" key="1">
    <citation type="journal article" date="2013" name="Mar. Genomics">
        <title>Expression of sulfatases in Rhodopirellula baltica and the diversity of sulfatases in the genus Rhodopirellula.</title>
        <authorList>
            <person name="Wegner C.E."/>
            <person name="Richter-Heitmann T."/>
            <person name="Klindworth A."/>
            <person name="Klockow C."/>
            <person name="Richter M."/>
            <person name="Achstetter T."/>
            <person name="Glockner F.O."/>
            <person name="Harder J."/>
        </authorList>
    </citation>
    <scope>NUCLEOTIDE SEQUENCE [LARGE SCALE GENOMIC DNA]</scope>
    <source>
        <strain evidence="1 2">SM1</strain>
    </source>
</reference>
<dbReference type="PATRIC" id="fig|1265738.3.peg.3320"/>
<sequence>MSKRRKRFAPECTNRSTEAIRCVIAQWFWVCLTLEGLQALTD</sequence>
<proteinExistence type="predicted"/>
<evidence type="ECO:0000313" key="1">
    <source>
        <dbReference type="EMBL" id="EMI19744.1"/>
    </source>
</evidence>